<feature type="transmembrane region" description="Helical" evidence="1">
    <location>
        <begin position="215"/>
        <end position="242"/>
    </location>
</feature>
<dbReference type="PANTHER" id="PTHR42109">
    <property type="entry name" value="UNPLACED GENOMIC SCAFFOLD UM_SCAF_CONTIG_1.265, WHOLE GENOME SHOTGUN SEQUENCE"/>
    <property type="match status" value="1"/>
</dbReference>
<dbReference type="Proteomes" id="UP001148614">
    <property type="component" value="Unassembled WGS sequence"/>
</dbReference>
<feature type="transmembrane region" description="Helical" evidence="1">
    <location>
        <begin position="41"/>
        <end position="62"/>
    </location>
</feature>
<sequence length="287" mass="30984">MSGVTYRDATAIVQLVFFLPYLVSGSYLCQKHGWSRSGGWLIVVIFSVLRLISASFQIATIWHPTRSVYSGALVTASIGVAPLVGISIGMLRRLNGHLLRQIPRLVFVLLFAASLTGIGIASGSSSITPPANSPSPFVPNALTKTAIIIFTVEYLVTGGLFFYILSNKQYLPGQEVRLLASAALSAPFVIIRLIYGLLASFSPDLRFNLLIGDTTLYFILSVLAEIIAVGISVVAGFILPVMPEPRTPTSRRKAVAKMILQYTKFKSSTAQQVKGSGRQLTIKEGFG</sequence>
<evidence type="ECO:0000313" key="3">
    <source>
        <dbReference type="EMBL" id="KAJ3579955.1"/>
    </source>
</evidence>
<feature type="transmembrane region" description="Helical" evidence="1">
    <location>
        <begin position="141"/>
        <end position="164"/>
    </location>
</feature>
<feature type="transmembrane region" description="Helical" evidence="1">
    <location>
        <begin position="68"/>
        <end position="90"/>
    </location>
</feature>
<dbReference type="Pfam" id="PF24800">
    <property type="entry name" value="DUF7702"/>
    <property type="match status" value="1"/>
</dbReference>
<comment type="caution">
    <text evidence="3">The sequence shown here is derived from an EMBL/GenBank/DDBJ whole genome shotgun (WGS) entry which is preliminary data.</text>
</comment>
<keyword evidence="1" id="KW-0472">Membrane</keyword>
<keyword evidence="1" id="KW-1133">Transmembrane helix</keyword>
<feature type="transmembrane region" description="Helical" evidence="1">
    <location>
        <begin position="102"/>
        <end position="121"/>
    </location>
</feature>
<dbReference type="EMBL" id="JANPWZ010000041">
    <property type="protein sequence ID" value="KAJ3579955.1"/>
    <property type="molecule type" value="Genomic_DNA"/>
</dbReference>
<name>A0A9W8TRU0_9PEZI</name>
<proteinExistence type="predicted"/>
<evidence type="ECO:0000259" key="2">
    <source>
        <dbReference type="Pfam" id="PF24800"/>
    </source>
</evidence>
<organism evidence="3 4">
    <name type="scientific">Xylaria arbuscula</name>
    <dbReference type="NCBI Taxonomy" id="114810"/>
    <lineage>
        <taxon>Eukaryota</taxon>
        <taxon>Fungi</taxon>
        <taxon>Dikarya</taxon>
        <taxon>Ascomycota</taxon>
        <taxon>Pezizomycotina</taxon>
        <taxon>Sordariomycetes</taxon>
        <taxon>Xylariomycetidae</taxon>
        <taxon>Xylariales</taxon>
        <taxon>Xylariaceae</taxon>
        <taxon>Xylaria</taxon>
    </lineage>
</organism>
<protein>
    <recommendedName>
        <fullName evidence="2">DUF7702 domain-containing protein</fullName>
    </recommendedName>
</protein>
<gene>
    <name evidence="3" type="ORF">NPX13_g597</name>
</gene>
<dbReference type="InterPro" id="IPR056119">
    <property type="entry name" value="DUF7702"/>
</dbReference>
<keyword evidence="1" id="KW-0812">Transmembrane</keyword>
<feature type="transmembrane region" description="Helical" evidence="1">
    <location>
        <begin position="176"/>
        <end position="195"/>
    </location>
</feature>
<feature type="transmembrane region" description="Helical" evidence="1">
    <location>
        <begin position="12"/>
        <end position="29"/>
    </location>
</feature>
<feature type="domain" description="DUF7702" evidence="2">
    <location>
        <begin position="4"/>
        <end position="239"/>
    </location>
</feature>
<evidence type="ECO:0000256" key="1">
    <source>
        <dbReference type="SAM" id="Phobius"/>
    </source>
</evidence>
<reference evidence="3" key="1">
    <citation type="submission" date="2022-07" db="EMBL/GenBank/DDBJ databases">
        <title>Genome Sequence of Xylaria arbuscula.</title>
        <authorList>
            <person name="Buettner E."/>
        </authorList>
    </citation>
    <scope>NUCLEOTIDE SEQUENCE</scope>
    <source>
        <strain evidence="3">VT107</strain>
    </source>
</reference>
<accession>A0A9W8TRU0</accession>
<dbReference type="AlphaFoldDB" id="A0A9W8TRU0"/>
<dbReference type="PANTHER" id="PTHR42109:SF2">
    <property type="entry name" value="INTEGRAL MEMBRANE PROTEIN"/>
    <property type="match status" value="1"/>
</dbReference>
<evidence type="ECO:0000313" key="4">
    <source>
        <dbReference type="Proteomes" id="UP001148614"/>
    </source>
</evidence>
<keyword evidence="4" id="KW-1185">Reference proteome</keyword>